<proteinExistence type="predicted"/>
<name>A0A388L6A6_CHABU</name>
<evidence type="ECO:0000313" key="1">
    <source>
        <dbReference type="EMBL" id="GBG77772.1"/>
    </source>
</evidence>
<dbReference type="Gramene" id="GBG77772">
    <property type="protein sequence ID" value="GBG77772"/>
    <property type="gene ID" value="CBR_g24219"/>
</dbReference>
<dbReference type="Proteomes" id="UP000265515">
    <property type="component" value="Unassembled WGS sequence"/>
</dbReference>
<comment type="caution">
    <text evidence="1">The sequence shown here is derived from an EMBL/GenBank/DDBJ whole genome shotgun (WGS) entry which is preliminary data.</text>
</comment>
<sequence>MDDTCHSLVKQGRLRCFLFILLSNEDNAIRKHLAAESCSRRSLYKSMVGRPFDDEVGERLTRKGRKERFWHMSYYISLIEIEGVDTPERITHFWT</sequence>
<keyword evidence="2" id="KW-1185">Reference proteome</keyword>
<dbReference type="AlphaFoldDB" id="A0A388L6A6"/>
<dbReference type="EMBL" id="BFEA01000276">
    <property type="protein sequence ID" value="GBG77772.1"/>
    <property type="molecule type" value="Genomic_DNA"/>
</dbReference>
<protein>
    <submittedName>
        <fullName evidence="1">Uncharacterized protein</fullName>
    </submittedName>
</protein>
<gene>
    <name evidence="1" type="ORF">CBR_g24219</name>
</gene>
<organism evidence="1 2">
    <name type="scientific">Chara braunii</name>
    <name type="common">Braun's stonewort</name>
    <dbReference type="NCBI Taxonomy" id="69332"/>
    <lineage>
        <taxon>Eukaryota</taxon>
        <taxon>Viridiplantae</taxon>
        <taxon>Streptophyta</taxon>
        <taxon>Charophyceae</taxon>
        <taxon>Charales</taxon>
        <taxon>Characeae</taxon>
        <taxon>Chara</taxon>
    </lineage>
</organism>
<reference evidence="1 2" key="1">
    <citation type="journal article" date="2018" name="Cell">
        <title>The Chara Genome: Secondary Complexity and Implications for Plant Terrestrialization.</title>
        <authorList>
            <person name="Nishiyama T."/>
            <person name="Sakayama H."/>
            <person name="Vries J.D."/>
            <person name="Buschmann H."/>
            <person name="Saint-Marcoux D."/>
            <person name="Ullrich K.K."/>
            <person name="Haas F.B."/>
            <person name="Vanderstraeten L."/>
            <person name="Becker D."/>
            <person name="Lang D."/>
            <person name="Vosolsobe S."/>
            <person name="Rombauts S."/>
            <person name="Wilhelmsson P.K.I."/>
            <person name="Janitza P."/>
            <person name="Kern R."/>
            <person name="Heyl A."/>
            <person name="Rumpler F."/>
            <person name="Villalobos L.I.A.C."/>
            <person name="Clay J.M."/>
            <person name="Skokan R."/>
            <person name="Toyoda A."/>
            <person name="Suzuki Y."/>
            <person name="Kagoshima H."/>
            <person name="Schijlen E."/>
            <person name="Tajeshwar N."/>
            <person name="Catarino B."/>
            <person name="Hetherington A.J."/>
            <person name="Saltykova A."/>
            <person name="Bonnot C."/>
            <person name="Breuninger H."/>
            <person name="Symeonidi A."/>
            <person name="Radhakrishnan G.V."/>
            <person name="Van Nieuwerburgh F."/>
            <person name="Deforce D."/>
            <person name="Chang C."/>
            <person name="Karol K.G."/>
            <person name="Hedrich R."/>
            <person name="Ulvskov P."/>
            <person name="Glockner G."/>
            <person name="Delwiche C.F."/>
            <person name="Petrasek J."/>
            <person name="Van de Peer Y."/>
            <person name="Friml J."/>
            <person name="Beilby M."/>
            <person name="Dolan L."/>
            <person name="Kohara Y."/>
            <person name="Sugano S."/>
            <person name="Fujiyama A."/>
            <person name="Delaux P.-M."/>
            <person name="Quint M."/>
            <person name="TheiBen G."/>
            <person name="Hagemann M."/>
            <person name="Harholt J."/>
            <person name="Dunand C."/>
            <person name="Zachgo S."/>
            <person name="Langdale J."/>
            <person name="Maumus F."/>
            <person name="Straeten D.V.D."/>
            <person name="Gould S.B."/>
            <person name="Rensing S.A."/>
        </authorList>
    </citation>
    <scope>NUCLEOTIDE SEQUENCE [LARGE SCALE GENOMIC DNA]</scope>
    <source>
        <strain evidence="1 2">S276</strain>
    </source>
</reference>
<accession>A0A388L6A6</accession>
<evidence type="ECO:0000313" key="2">
    <source>
        <dbReference type="Proteomes" id="UP000265515"/>
    </source>
</evidence>